<evidence type="ECO:0000313" key="4">
    <source>
        <dbReference type="Proteomes" id="UP000236726"/>
    </source>
</evidence>
<dbReference type="SUPFAM" id="SSF51445">
    <property type="entry name" value="(Trans)glycosidases"/>
    <property type="match status" value="1"/>
</dbReference>
<evidence type="ECO:0000313" key="3">
    <source>
        <dbReference type="EMBL" id="SEG08242.1"/>
    </source>
</evidence>
<dbReference type="SUPFAM" id="SSF47090">
    <property type="entry name" value="PGBD-like"/>
    <property type="match status" value="2"/>
</dbReference>
<keyword evidence="4" id="KW-1185">Reference proteome</keyword>
<dbReference type="CDD" id="cd06418">
    <property type="entry name" value="GH25_BacA-like"/>
    <property type="match status" value="1"/>
</dbReference>
<proteinExistence type="predicted"/>
<protein>
    <recommendedName>
        <fullName evidence="2">Rv2525c-like glycoside hydrolase-like domain-containing protein</fullName>
    </recommendedName>
</protein>
<dbReference type="InterPro" id="IPR036366">
    <property type="entry name" value="PGBDSf"/>
</dbReference>
<dbReference type="Pfam" id="PF08924">
    <property type="entry name" value="Rv2525c_GlyHyd-like"/>
    <property type="match status" value="1"/>
</dbReference>
<keyword evidence="1" id="KW-0812">Transmembrane</keyword>
<feature type="transmembrane region" description="Helical" evidence="1">
    <location>
        <begin position="742"/>
        <end position="763"/>
    </location>
</feature>
<dbReference type="InterPro" id="IPR017853">
    <property type="entry name" value="GH"/>
</dbReference>
<gene>
    <name evidence="3" type="ORF">SAMN05216537_1249</name>
</gene>
<dbReference type="Gene3D" id="3.20.20.80">
    <property type="entry name" value="Glycosidases"/>
    <property type="match status" value="1"/>
</dbReference>
<reference evidence="3 4" key="1">
    <citation type="submission" date="2016-10" db="EMBL/GenBank/DDBJ databases">
        <authorList>
            <person name="de Groot N.N."/>
        </authorList>
    </citation>
    <scope>NUCLEOTIDE SEQUENCE [LARGE SCALE GENOMIC DNA]</scope>
    <source>
        <strain evidence="3 4">D15d</strain>
    </source>
</reference>
<dbReference type="Gene3D" id="1.10.101.10">
    <property type="entry name" value="PGBD-like superfamily/PGBD"/>
    <property type="match status" value="1"/>
</dbReference>
<dbReference type="RefSeq" id="WP_103953564.1">
    <property type="nucleotide sequence ID" value="NZ_FNUL01000024.1"/>
</dbReference>
<name>A0A1H5X927_9FIRM</name>
<dbReference type="AlphaFoldDB" id="A0A1H5X927"/>
<dbReference type="Proteomes" id="UP000236726">
    <property type="component" value="Unassembled WGS sequence"/>
</dbReference>
<sequence length="773" mass="87146">MDERVKEAQIWLNQFYYGRRGYQLTTVNGKTGNSVMTALVTALQIELGMENPTGYFGELTANLYEKNRIKKGDEDTDKHLVRILQHGLYCKGYNPTAVTGYFGDNTLKAVNKVCNDAGLEACIGDEVSAKVLKQILSSDALVLVPGGDNKIRKIQQDINKKYSDKLGIISCDGKYNIQTNTAFIYAFQIICGMDKATANGNFGPMTQTLARDNKLSIGTSKQELVKLAKYGLYCNGIRRNGINVFDCSENTTDDSLNIDEVFTGMFDEQMKNIVEKFQKYVGILEVDGNVDIKVWMSLFVSTGYPKRNVLACDTSVKITEAKAKRIYVNDFRIIGRYLTGSTTNGPKNLTKEELNLLFNQGLSVFAIYQDEKEYYRTHPDEMTTVKYYNYEQGKNDAQKAVEAAESLGIPYGEPIFFAVDYDFNNDQTTKMIIPHFQGIYDYIRKNGNKYLVGCYAPRNICRRISDNGYATWSFVSDMSTGFSGNKGFILPENWVFDQIREYTQKSIDGDFALDCVASSGKYNGFNHIVEHNNEQIQIKSEDVAFKFYKDTVKALGYDFNIVEFDKTYTLELPDMKVSCQGSYGTSVSLGKNTRRSKFDIKDGKIESVSFDAAMQSLEAISTDNSLGIDYDGIVDMQNRISFNIDNGYIEMGLNISDIGEVSVSYLVHKEATAQEGLTKYVEVGLEIVFNDKLSTEEVKEYNTNKEKIIKYKNKEFAEVICDVVFSGMIIDLRILNEIKDKAFNVFVCTFINSLIILFLSALIKCLASGEVIW</sequence>
<dbReference type="InterPro" id="IPR036365">
    <property type="entry name" value="PGBD-like_sf"/>
</dbReference>
<accession>A0A1H5X927</accession>
<evidence type="ECO:0000256" key="1">
    <source>
        <dbReference type="SAM" id="Phobius"/>
    </source>
</evidence>
<dbReference type="InterPro" id="IPR015020">
    <property type="entry name" value="Rv2525c-like_Glyco_Hydro-like"/>
</dbReference>
<feature type="domain" description="Rv2525c-like glycoside hydrolase-like" evidence="2">
    <location>
        <begin position="328"/>
        <end position="499"/>
    </location>
</feature>
<dbReference type="EMBL" id="FNUL01000024">
    <property type="protein sequence ID" value="SEG08242.1"/>
    <property type="molecule type" value="Genomic_DNA"/>
</dbReference>
<organism evidence="3 4">
    <name type="scientific">Lachnospira multipara</name>
    <dbReference type="NCBI Taxonomy" id="28051"/>
    <lineage>
        <taxon>Bacteria</taxon>
        <taxon>Bacillati</taxon>
        <taxon>Bacillota</taxon>
        <taxon>Clostridia</taxon>
        <taxon>Lachnospirales</taxon>
        <taxon>Lachnospiraceae</taxon>
        <taxon>Lachnospira</taxon>
    </lineage>
</organism>
<evidence type="ECO:0000259" key="2">
    <source>
        <dbReference type="Pfam" id="PF08924"/>
    </source>
</evidence>
<keyword evidence="1" id="KW-0472">Membrane</keyword>
<keyword evidence="1" id="KW-1133">Transmembrane helix</keyword>